<evidence type="ECO:0000256" key="1">
    <source>
        <dbReference type="SAM" id="Phobius"/>
    </source>
</evidence>
<keyword evidence="1" id="KW-0812">Transmembrane</keyword>
<proteinExistence type="predicted"/>
<accession>A0ABQ2NDD7</accession>
<keyword evidence="1" id="KW-0472">Membrane</keyword>
<feature type="transmembrane region" description="Helical" evidence="1">
    <location>
        <begin position="27"/>
        <end position="45"/>
    </location>
</feature>
<feature type="transmembrane region" description="Helical" evidence="1">
    <location>
        <begin position="124"/>
        <end position="144"/>
    </location>
</feature>
<comment type="caution">
    <text evidence="2">The sequence shown here is derived from an EMBL/GenBank/DDBJ whole genome shotgun (WGS) entry which is preliminary data.</text>
</comment>
<organism evidence="2 3">
    <name type="scientific">Nocardioides phosphati</name>
    <dbReference type="NCBI Taxonomy" id="1867775"/>
    <lineage>
        <taxon>Bacteria</taxon>
        <taxon>Bacillati</taxon>
        <taxon>Actinomycetota</taxon>
        <taxon>Actinomycetes</taxon>
        <taxon>Propionibacteriales</taxon>
        <taxon>Nocardioidaceae</taxon>
        <taxon>Nocardioides</taxon>
    </lineage>
</organism>
<dbReference type="EMBL" id="BMNI01000008">
    <property type="protein sequence ID" value="GGO92279.1"/>
    <property type="molecule type" value="Genomic_DNA"/>
</dbReference>
<protein>
    <recommendedName>
        <fullName evidence="4">DUF308 domain-containing protein</fullName>
    </recommendedName>
</protein>
<dbReference type="RefSeq" id="WP_188784672.1">
    <property type="nucleotide sequence ID" value="NZ_BMNI01000008.1"/>
</dbReference>
<reference evidence="3" key="1">
    <citation type="journal article" date="2019" name="Int. J. Syst. Evol. Microbiol.">
        <title>The Global Catalogue of Microorganisms (GCM) 10K type strain sequencing project: providing services to taxonomists for standard genome sequencing and annotation.</title>
        <authorList>
            <consortium name="The Broad Institute Genomics Platform"/>
            <consortium name="The Broad Institute Genome Sequencing Center for Infectious Disease"/>
            <person name="Wu L."/>
            <person name="Ma J."/>
        </authorList>
    </citation>
    <scope>NUCLEOTIDE SEQUENCE [LARGE SCALE GENOMIC DNA]</scope>
    <source>
        <strain evidence="3">CGMCC 4.7371</strain>
    </source>
</reference>
<name>A0ABQ2NDD7_9ACTN</name>
<keyword evidence="3" id="KW-1185">Reference proteome</keyword>
<feature type="transmembrane region" description="Helical" evidence="1">
    <location>
        <begin position="156"/>
        <end position="175"/>
    </location>
</feature>
<keyword evidence="1" id="KW-1133">Transmembrane helix</keyword>
<feature type="transmembrane region" description="Helical" evidence="1">
    <location>
        <begin position="65"/>
        <end position="83"/>
    </location>
</feature>
<evidence type="ECO:0000313" key="2">
    <source>
        <dbReference type="EMBL" id="GGO92279.1"/>
    </source>
</evidence>
<evidence type="ECO:0000313" key="3">
    <source>
        <dbReference type="Proteomes" id="UP000655410"/>
    </source>
</evidence>
<feature type="transmembrane region" description="Helical" evidence="1">
    <location>
        <begin position="89"/>
        <end position="112"/>
    </location>
</feature>
<gene>
    <name evidence="2" type="ORF">GCM10011584_28310</name>
</gene>
<dbReference type="Proteomes" id="UP000655410">
    <property type="component" value="Unassembled WGS sequence"/>
</dbReference>
<evidence type="ECO:0008006" key="4">
    <source>
        <dbReference type="Google" id="ProtNLM"/>
    </source>
</evidence>
<sequence length="187" mass="18518">MNPRTAPLLLAVGVVLGSAFTLYADLPAAALAGWVVALVGVAWLAKAADDEVVRGDGVTRDSFRLARTGAVLGVAASALRIGGVDDAAFVVLGILATGLVLRGSAAAIAAAVPEEWRSAAGTRIARFAIAGVAVLCVAAALELAGTGPSWTSEVALVLRGVVMAAVVWLAAYAVASREALATGGATA</sequence>